<keyword evidence="3" id="KW-1185">Reference proteome</keyword>
<dbReference type="Proteomes" id="UP001153069">
    <property type="component" value="Unassembled WGS sequence"/>
</dbReference>
<keyword evidence="1" id="KW-0812">Transmembrane</keyword>
<evidence type="ECO:0000256" key="1">
    <source>
        <dbReference type="SAM" id="Phobius"/>
    </source>
</evidence>
<feature type="transmembrane region" description="Helical" evidence="1">
    <location>
        <begin position="136"/>
        <end position="159"/>
    </location>
</feature>
<protein>
    <submittedName>
        <fullName evidence="2">Uncharacterized protein</fullName>
    </submittedName>
</protein>
<reference evidence="2" key="1">
    <citation type="submission" date="2020-06" db="EMBL/GenBank/DDBJ databases">
        <authorList>
            <consortium name="Plant Systems Biology data submission"/>
        </authorList>
    </citation>
    <scope>NUCLEOTIDE SEQUENCE</scope>
    <source>
        <strain evidence="2">D6</strain>
    </source>
</reference>
<accession>A0A9N8DG02</accession>
<organism evidence="2 3">
    <name type="scientific">Seminavis robusta</name>
    <dbReference type="NCBI Taxonomy" id="568900"/>
    <lineage>
        <taxon>Eukaryota</taxon>
        <taxon>Sar</taxon>
        <taxon>Stramenopiles</taxon>
        <taxon>Ochrophyta</taxon>
        <taxon>Bacillariophyta</taxon>
        <taxon>Bacillariophyceae</taxon>
        <taxon>Bacillariophycidae</taxon>
        <taxon>Naviculales</taxon>
        <taxon>Naviculaceae</taxon>
        <taxon>Seminavis</taxon>
    </lineage>
</organism>
<name>A0A9N8DG02_9STRA</name>
<sequence>MLVAVVLFVAYESSKRASCKYGPTILISVASLLILVDPTRHVLLDQTHWQYVHQYGGMYRHNCPVRALMLPPRECNVAADCGPYHCGGDFYAMAPHQDCFTCYDNDEDTTSSTTTTTTGSMCSEGMETFACLSVTGWIVTIGMTYLGFALFIIGTLWNANILHKISDIRHEWNRLRGTQNNIPNKQEQEETQV</sequence>
<keyword evidence="1" id="KW-0472">Membrane</keyword>
<evidence type="ECO:0000313" key="2">
    <source>
        <dbReference type="EMBL" id="CAB9500054.1"/>
    </source>
</evidence>
<gene>
    <name evidence="2" type="ORF">SEMRO_74_G040970.1</name>
</gene>
<evidence type="ECO:0000313" key="3">
    <source>
        <dbReference type="Proteomes" id="UP001153069"/>
    </source>
</evidence>
<comment type="caution">
    <text evidence="2">The sequence shown here is derived from an EMBL/GenBank/DDBJ whole genome shotgun (WGS) entry which is preliminary data.</text>
</comment>
<dbReference type="EMBL" id="CAICTM010000073">
    <property type="protein sequence ID" value="CAB9500054.1"/>
    <property type="molecule type" value="Genomic_DNA"/>
</dbReference>
<dbReference type="AlphaFoldDB" id="A0A9N8DG02"/>
<keyword evidence="1" id="KW-1133">Transmembrane helix</keyword>
<proteinExistence type="predicted"/>